<dbReference type="EMBL" id="FKLO01000043">
    <property type="protein sequence ID" value="SAM63825.1"/>
    <property type="molecule type" value="Genomic_DNA"/>
</dbReference>
<dbReference type="Gene3D" id="3.40.50.300">
    <property type="entry name" value="P-loop containing nucleotide triphosphate hydrolases"/>
    <property type="match status" value="1"/>
</dbReference>
<dbReference type="PANTHER" id="PTHR39184:SF1">
    <property type="entry name" value="PBSX PHAGE TERMINASE LARGE SUBUNIT"/>
    <property type="match status" value="1"/>
</dbReference>
<dbReference type="Gene3D" id="3.30.420.280">
    <property type="match status" value="1"/>
</dbReference>
<protein>
    <submittedName>
        <fullName evidence="3">Phage terminase, large subunit</fullName>
    </submittedName>
</protein>
<name>A0A1C3H469_9GAMM</name>
<dbReference type="InterPro" id="IPR035412">
    <property type="entry name" value="Terminase_L_N"/>
</dbReference>
<organism evidence="3 4">
    <name type="scientific">Cardiobacterium hominis</name>
    <dbReference type="NCBI Taxonomy" id="2718"/>
    <lineage>
        <taxon>Bacteria</taxon>
        <taxon>Pseudomonadati</taxon>
        <taxon>Pseudomonadota</taxon>
        <taxon>Gammaproteobacteria</taxon>
        <taxon>Cardiobacteriales</taxon>
        <taxon>Cardiobacteriaceae</taxon>
        <taxon>Cardiobacterium</taxon>
    </lineage>
</organism>
<gene>
    <name evidence="3" type="ORF">CHUV0807_1167</name>
</gene>
<dbReference type="RefSeq" id="WP_218669929.1">
    <property type="nucleotide sequence ID" value="NZ_FKLO01000043.1"/>
</dbReference>
<evidence type="ECO:0000259" key="1">
    <source>
        <dbReference type="Pfam" id="PF04466"/>
    </source>
</evidence>
<dbReference type="Proteomes" id="UP000190837">
    <property type="component" value="Unassembled WGS sequence"/>
</dbReference>
<dbReference type="Pfam" id="PF17288">
    <property type="entry name" value="Terminase_3C"/>
    <property type="match status" value="1"/>
</dbReference>
<dbReference type="Pfam" id="PF04466">
    <property type="entry name" value="Terminase_3"/>
    <property type="match status" value="1"/>
</dbReference>
<evidence type="ECO:0000313" key="4">
    <source>
        <dbReference type="Proteomes" id="UP000190837"/>
    </source>
</evidence>
<dbReference type="InterPro" id="IPR027417">
    <property type="entry name" value="P-loop_NTPase"/>
</dbReference>
<sequence>MRIDTPRWALPLLQPARYKGAHGGRGGGKSHFFAEAIVEAHLLDPNSKTVCIREIQKSLRHSVKALIEAKIEKLGVLSHFDIQRDLILNRYGGGLIIFQGMQDHTADSIKSLEDFDRAWIEEAQTISARSLRLLRPTIRKAGSEIWASWNPENETDPIDQLLRGEGKQPGSIVVEVNLHDNPFASKETWDEYANDRERAKRRQEAGDKNAWADFEHVWHGKYAVLSAAQVLAGCYRIEAFEPQDGWDGPYFGVDWGFASDPTVMVKCWIDGRTLYVEQEAWGEHVETVDTPALFDRITGARQHVIRADSARPEMISHLRNHGYPGMRAADKWPGSVEDGIGWLRGMDIVIHPACRHVAEDVRLWSYKTDRLTGDVLPKLAEGHDHGPDAVRYACAPMIRRGGVGVSSVVASARRRMGNRL</sequence>
<accession>A0A1C3H469</accession>
<evidence type="ECO:0000259" key="2">
    <source>
        <dbReference type="Pfam" id="PF17288"/>
    </source>
</evidence>
<dbReference type="InterPro" id="IPR035413">
    <property type="entry name" value="Terminase_L_C"/>
</dbReference>
<reference evidence="4" key="1">
    <citation type="submission" date="2016-04" db="EMBL/GenBank/DDBJ databases">
        <authorList>
            <person name="Tagini F."/>
        </authorList>
    </citation>
    <scope>NUCLEOTIDE SEQUENCE [LARGE SCALE GENOMIC DNA]</scope>
    <source>
        <strain evidence="4">CHUV0807</strain>
    </source>
</reference>
<feature type="domain" description="Phage terminase large subunit N-terminal" evidence="1">
    <location>
        <begin position="18"/>
        <end position="192"/>
    </location>
</feature>
<feature type="domain" description="Phage terminase large subunit C-terminal" evidence="2">
    <location>
        <begin position="254"/>
        <end position="393"/>
    </location>
</feature>
<proteinExistence type="predicted"/>
<dbReference type="InterPro" id="IPR052380">
    <property type="entry name" value="Viral_DNA_packaging_terminase"/>
</dbReference>
<dbReference type="AlphaFoldDB" id="A0A1C3H469"/>
<dbReference type="PANTHER" id="PTHR39184">
    <property type="match status" value="1"/>
</dbReference>
<evidence type="ECO:0000313" key="3">
    <source>
        <dbReference type="EMBL" id="SAM63825.1"/>
    </source>
</evidence>